<reference evidence="5 6" key="1">
    <citation type="journal article" date="2023" name="Mol. Ecol. Resour.">
        <title>Chromosome-level genome assembly of a triploid poplar Populus alba 'Berolinensis'.</title>
        <authorList>
            <person name="Chen S."/>
            <person name="Yu Y."/>
            <person name="Wang X."/>
            <person name="Wang S."/>
            <person name="Zhang T."/>
            <person name="Zhou Y."/>
            <person name="He R."/>
            <person name="Meng N."/>
            <person name="Wang Y."/>
            <person name="Liu W."/>
            <person name="Liu Z."/>
            <person name="Liu J."/>
            <person name="Guo Q."/>
            <person name="Huang H."/>
            <person name="Sederoff R.R."/>
            <person name="Wang G."/>
            <person name="Qu G."/>
            <person name="Chen S."/>
        </authorList>
    </citation>
    <scope>NUCLEOTIDE SEQUENCE [LARGE SCALE GENOMIC DNA]</scope>
    <source>
        <strain evidence="5">SC-2020</strain>
    </source>
</reference>
<name>A0AAD6WJF2_9ROSI</name>
<evidence type="ECO:0008006" key="7">
    <source>
        <dbReference type="Google" id="ProtNLM"/>
    </source>
</evidence>
<dbReference type="AlphaFoldDB" id="A0AAD6WJF2"/>
<sequence length="367" mass="40713">MGSPPHSHSSVGRHSRESSSSRFSGSLKPGSHKISPNDASTGGLKGQKQWKECDAIEEGLLDDEERRKGLPRKCYFLAFVLGFLILFSFFSLILWGASKHQQPEITMKSVTFEQFRIQAGSDSTGVATDMISVNSTVRMTYRNKGTFFGVHVTSTPMDLSYSEITLVPGRIKKFYQLRKSQRSVAISLIIDKINNYQKRIINEMAISFGKADCKQQVFSVSIDTNRRSGSEWFDDDGRPKQTGTVWTASAHIITAVIGSGVLSLAWAIEVGAERCMIRLDKQEEKKLPGPGEVLAAVAGFIVRMVVHGGAAGDTLQPLEKAEKQRWMLIANVVFGWGRGEVTMKTEQHVCIMMPTPPKRLASFTLYK</sequence>
<protein>
    <recommendedName>
        <fullName evidence="7">Late embryogenesis abundant protein LEA-2 subgroup domain-containing protein</fullName>
    </recommendedName>
</protein>
<evidence type="ECO:0000313" key="6">
    <source>
        <dbReference type="Proteomes" id="UP001164929"/>
    </source>
</evidence>
<dbReference type="Proteomes" id="UP001164929">
    <property type="component" value="Chromosome 1"/>
</dbReference>
<evidence type="ECO:0000256" key="3">
    <source>
        <dbReference type="SAM" id="MobiDB-lite"/>
    </source>
</evidence>
<feature type="compositionally biased region" description="Low complexity" evidence="3">
    <location>
        <begin position="20"/>
        <end position="29"/>
    </location>
</feature>
<proteinExistence type="predicted"/>
<comment type="subcellular location">
    <subcellularLocation>
        <location evidence="1">Membrane</location>
    </subcellularLocation>
</comment>
<keyword evidence="2 4" id="KW-0472">Membrane</keyword>
<evidence type="ECO:0000256" key="1">
    <source>
        <dbReference type="ARBA" id="ARBA00004370"/>
    </source>
</evidence>
<evidence type="ECO:0000313" key="5">
    <source>
        <dbReference type="EMBL" id="KAJ7012684.1"/>
    </source>
</evidence>
<dbReference type="EMBL" id="JAQIZT010000001">
    <property type="protein sequence ID" value="KAJ7012684.1"/>
    <property type="molecule type" value="Genomic_DNA"/>
</dbReference>
<keyword evidence="6" id="KW-1185">Reference proteome</keyword>
<comment type="caution">
    <text evidence="5">The sequence shown here is derived from an EMBL/GenBank/DDBJ whole genome shotgun (WGS) entry which is preliminary data.</text>
</comment>
<dbReference type="GO" id="GO:0098542">
    <property type="term" value="P:defense response to other organism"/>
    <property type="evidence" value="ECO:0007669"/>
    <property type="project" value="InterPro"/>
</dbReference>
<dbReference type="GO" id="GO:0005886">
    <property type="term" value="C:plasma membrane"/>
    <property type="evidence" value="ECO:0007669"/>
    <property type="project" value="TreeGrafter"/>
</dbReference>
<feature type="transmembrane region" description="Helical" evidence="4">
    <location>
        <begin position="74"/>
        <end position="97"/>
    </location>
</feature>
<dbReference type="PANTHER" id="PTHR31234:SF2">
    <property type="entry name" value="OS05G0199100 PROTEIN"/>
    <property type="match status" value="1"/>
</dbReference>
<organism evidence="5 6">
    <name type="scientific">Populus alba x Populus x berolinensis</name>
    <dbReference type="NCBI Taxonomy" id="444605"/>
    <lineage>
        <taxon>Eukaryota</taxon>
        <taxon>Viridiplantae</taxon>
        <taxon>Streptophyta</taxon>
        <taxon>Embryophyta</taxon>
        <taxon>Tracheophyta</taxon>
        <taxon>Spermatophyta</taxon>
        <taxon>Magnoliopsida</taxon>
        <taxon>eudicotyledons</taxon>
        <taxon>Gunneridae</taxon>
        <taxon>Pentapetalae</taxon>
        <taxon>rosids</taxon>
        <taxon>fabids</taxon>
        <taxon>Malpighiales</taxon>
        <taxon>Salicaceae</taxon>
        <taxon>Saliceae</taxon>
        <taxon>Populus</taxon>
    </lineage>
</organism>
<keyword evidence="4" id="KW-1133">Transmembrane helix</keyword>
<dbReference type="PANTHER" id="PTHR31234">
    <property type="entry name" value="LATE EMBRYOGENESIS ABUNDANT (LEA) HYDROXYPROLINE-RICH GLYCOPROTEIN FAMILY"/>
    <property type="match status" value="1"/>
</dbReference>
<accession>A0AAD6WJF2</accession>
<feature type="compositionally biased region" description="Low complexity" evidence="3">
    <location>
        <begin position="1"/>
        <end position="13"/>
    </location>
</feature>
<gene>
    <name evidence="5" type="ORF">NC653_002665</name>
</gene>
<feature type="region of interest" description="Disordered" evidence="3">
    <location>
        <begin position="1"/>
        <end position="47"/>
    </location>
</feature>
<evidence type="ECO:0000256" key="2">
    <source>
        <dbReference type="ARBA" id="ARBA00023136"/>
    </source>
</evidence>
<dbReference type="InterPro" id="IPR044839">
    <property type="entry name" value="NDR1-like"/>
</dbReference>
<evidence type="ECO:0000256" key="4">
    <source>
        <dbReference type="SAM" id="Phobius"/>
    </source>
</evidence>
<keyword evidence="4" id="KW-0812">Transmembrane</keyword>